<dbReference type="KEGG" id="mym:A176_006619"/>
<evidence type="ECO:0000313" key="2">
    <source>
        <dbReference type="Proteomes" id="UP000009026"/>
    </source>
</evidence>
<dbReference type="AlphaFoldDB" id="A0A0H4XMW8"/>
<sequence length="304" mass="31081">MIHLTARRTLDLEAPFVSGRPSHVTSASSLVRVGNWLYTVAEEPLHLAAFPLDGDEPGHGVVLFANHQPDEPVSLKSSTPDLEVLCQVGPLSGAPHGALLLLPSGRSEGRHRGAVMALGADGTLAGEARSVDCSALYTQLSRELGPLHIAGAAQAGGLLRLLQRGSGEPGTDALVDLDAERVLRGLEAGALGPDVVRMTRRWELGQAGGMRLTFTAASPLPDGRMVFTATAGNPGTSPAAGGSVVGVLAPDGSPLFLDAPEGPVLLTGVDARVEQGRVHVLLISASEVGASPASLQAATLDAPA</sequence>
<dbReference type="InterPro" id="IPR053851">
    <property type="entry name" value="DUF6929"/>
</dbReference>
<evidence type="ECO:0000313" key="1">
    <source>
        <dbReference type="EMBL" id="AKQ69707.1"/>
    </source>
</evidence>
<dbReference type="RefSeq" id="WP_002636270.1">
    <property type="nucleotide sequence ID" value="NZ_CP012109.1"/>
</dbReference>
<accession>A0A0H4XMW8</accession>
<organism evidence="1 2">
    <name type="scientific">Pseudomyxococcus hansupus</name>
    <dbReference type="NCBI Taxonomy" id="1297742"/>
    <lineage>
        <taxon>Bacteria</taxon>
        <taxon>Pseudomonadati</taxon>
        <taxon>Myxococcota</taxon>
        <taxon>Myxococcia</taxon>
        <taxon>Myxococcales</taxon>
        <taxon>Cystobacterineae</taxon>
        <taxon>Myxococcaceae</taxon>
        <taxon>Pseudomyxococcus</taxon>
    </lineage>
</organism>
<dbReference type="Pfam" id="PF22000">
    <property type="entry name" value="DUF6929"/>
    <property type="match status" value="1"/>
</dbReference>
<name>A0A0H4XMW8_9BACT</name>
<gene>
    <name evidence="1" type="ORF">A176_006619</name>
</gene>
<protein>
    <submittedName>
        <fullName evidence="1">Uncharacterized protein</fullName>
    </submittedName>
</protein>
<dbReference type="eggNOG" id="ENOG503051R">
    <property type="taxonomic scope" value="Bacteria"/>
</dbReference>
<reference evidence="1 2" key="1">
    <citation type="journal article" date="2016" name="PLoS ONE">
        <title>Complete Genome Sequence and Comparative Genomics of a Novel Myxobacterium Myxococcus hansupus.</title>
        <authorList>
            <person name="Sharma G."/>
            <person name="Narwani T."/>
            <person name="Subramanian S."/>
        </authorList>
    </citation>
    <scope>NUCLEOTIDE SEQUENCE [LARGE SCALE GENOMIC DNA]</scope>
    <source>
        <strain evidence="2">mixupus</strain>
    </source>
</reference>
<dbReference type="Proteomes" id="UP000009026">
    <property type="component" value="Chromosome"/>
</dbReference>
<dbReference type="EMBL" id="CP012109">
    <property type="protein sequence ID" value="AKQ69707.1"/>
    <property type="molecule type" value="Genomic_DNA"/>
</dbReference>
<dbReference type="STRING" id="1297742.A176_006619"/>
<dbReference type="PATRIC" id="fig|1297742.4.peg.6716"/>
<proteinExistence type="predicted"/>
<dbReference type="OrthoDB" id="8357313at2"/>
<keyword evidence="2" id="KW-1185">Reference proteome</keyword>